<keyword evidence="2" id="KW-1133">Transmembrane helix</keyword>
<gene>
    <name evidence="3" type="ORF">UY32_C0003G0002</name>
</gene>
<feature type="transmembrane region" description="Helical" evidence="2">
    <location>
        <begin position="7"/>
        <end position="27"/>
    </location>
</feature>
<accession>A0A0G1UYL1</accession>
<keyword evidence="2" id="KW-0472">Membrane</keyword>
<dbReference type="Proteomes" id="UP000034600">
    <property type="component" value="Unassembled WGS sequence"/>
</dbReference>
<dbReference type="EMBL" id="LCPO01000003">
    <property type="protein sequence ID" value="KKU99232.1"/>
    <property type="molecule type" value="Genomic_DNA"/>
</dbReference>
<name>A0A0G1UYL1_9BACT</name>
<reference evidence="3 4" key="1">
    <citation type="journal article" date="2015" name="Nature">
        <title>rRNA introns, odd ribosomes, and small enigmatic genomes across a large radiation of phyla.</title>
        <authorList>
            <person name="Brown C.T."/>
            <person name="Hug L.A."/>
            <person name="Thomas B.C."/>
            <person name="Sharon I."/>
            <person name="Castelle C.J."/>
            <person name="Singh A."/>
            <person name="Wilkins M.J."/>
            <person name="Williams K.H."/>
            <person name="Banfield J.F."/>
        </authorList>
    </citation>
    <scope>NUCLEOTIDE SEQUENCE [LARGE SCALE GENOMIC DNA]</scope>
</reference>
<sequence>MFQDKKIIIILGVVAVVLAALVIYVFLIRPERGIFPGLGGAPVGEEELEAERIRTVTGVDENKGFIPLVEGGVITGVATGSAPIQASPQEPSGEVVGPAPSDLQSEIEKIREQRTQ</sequence>
<feature type="region of interest" description="Disordered" evidence="1">
    <location>
        <begin position="80"/>
        <end position="116"/>
    </location>
</feature>
<keyword evidence="2" id="KW-0812">Transmembrane</keyword>
<protein>
    <submittedName>
        <fullName evidence="3">Uncharacterized protein</fullName>
    </submittedName>
</protein>
<organism evidence="3 4">
    <name type="scientific">Candidatus Jorgensenbacteria bacterium GW2011_GWC1_48_8</name>
    <dbReference type="NCBI Taxonomy" id="1618666"/>
    <lineage>
        <taxon>Bacteria</taxon>
        <taxon>Candidatus Joergenseniibacteriota</taxon>
    </lineage>
</organism>
<comment type="caution">
    <text evidence="3">The sequence shown here is derived from an EMBL/GenBank/DDBJ whole genome shotgun (WGS) entry which is preliminary data.</text>
</comment>
<evidence type="ECO:0000256" key="1">
    <source>
        <dbReference type="SAM" id="MobiDB-lite"/>
    </source>
</evidence>
<feature type="compositionally biased region" description="Basic and acidic residues" evidence="1">
    <location>
        <begin position="106"/>
        <end position="116"/>
    </location>
</feature>
<evidence type="ECO:0000256" key="2">
    <source>
        <dbReference type="SAM" id="Phobius"/>
    </source>
</evidence>
<dbReference type="AlphaFoldDB" id="A0A0G1UYL1"/>
<evidence type="ECO:0000313" key="4">
    <source>
        <dbReference type="Proteomes" id="UP000034600"/>
    </source>
</evidence>
<evidence type="ECO:0000313" key="3">
    <source>
        <dbReference type="EMBL" id="KKU99232.1"/>
    </source>
</evidence>
<proteinExistence type="predicted"/>